<sequence>MKNRCQVFEKSIGLYIIVLITLFYSCAEDKGNYDYKAVNEVIVTGVTEDTSVMRGEVLNIHPVIGRSLQASEEGLEYSWSLAGKEIGTNRDLAYFVPETLNVGKYDCRYVVTDTKNGMKYFVDFNVNVVSNFSWGYYFLCEEPDQSAVLSYFSSKEGTTECLHATKIGDYALGKQPKAIIDHFGNISSLNDYFYSFNIITSQGDNPVIMTNNGAFMPSGLINDQSFIYEGDTFNPTDAVYMLTDAVYYVSNGKIYSYNSGLLYRAAKHDKEYYWSNPASAYTYVYVFDELSKKFYILKNQIDDPALGLVSDPYALDRVVEIKNQPSYEGQTIIHKYVSRAHVMSMATAQTGKINLISFEYIDFKKATEEEPAVNEDGHLLEMETLPLAGADADTKGVLVAENDWYFVVGNKVYTTPVLKPTLADFVTLPDDIGKPVAVAVSAKETQLIIATYDAGSPKEYKGSFAIVDLMSREVTVHRNVMGKCVVAKGYDSNPWW</sequence>
<dbReference type="AlphaFoldDB" id="A0A412TUA3"/>
<evidence type="ECO:0000313" key="2">
    <source>
        <dbReference type="Proteomes" id="UP000284243"/>
    </source>
</evidence>
<accession>A0A412TUA3</accession>
<comment type="caution">
    <text evidence="1">The sequence shown here is derived from an EMBL/GenBank/DDBJ whole genome shotgun (WGS) entry which is preliminary data.</text>
</comment>
<dbReference type="Proteomes" id="UP000284243">
    <property type="component" value="Unassembled WGS sequence"/>
</dbReference>
<dbReference type="PROSITE" id="PS51257">
    <property type="entry name" value="PROKAR_LIPOPROTEIN"/>
    <property type="match status" value="1"/>
</dbReference>
<reference evidence="1 2" key="1">
    <citation type="submission" date="2018-08" db="EMBL/GenBank/DDBJ databases">
        <title>A genome reference for cultivated species of the human gut microbiota.</title>
        <authorList>
            <person name="Zou Y."/>
            <person name="Xue W."/>
            <person name="Luo G."/>
        </authorList>
    </citation>
    <scope>NUCLEOTIDE SEQUENCE [LARGE SCALE GENOMIC DNA]</scope>
    <source>
        <strain evidence="1 2">AF16-14</strain>
    </source>
</reference>
<dbReference type="EMBL" id="QRYC01000005">
    <property type="protein sequence ID" value="RGU57442.1"/>
    <property type="molecule type" value="Genomic_DNA"/>
</dbReference>
<protein>
    <recommendedName>
        <fullName evidence="3">Bacteroidetes PKD-like domain-containing protein</fullName>
    </recommendedName>
</protein>
<dbReference type="Pfam" id="PF16407">
    <property type="entry name" value="PKD_2"/>
    <property type="match status" value="1"/>
</dbReference>
<organism evidence="1 2">
    <name type="scientific">Odoribacter splanchnicus</name>
    <dbReference type="NCBI Taxonomy" id="28118"/>
    <lineage>
        <taxon>Bacteria</taxon>
        <taxon>Pseudomonadati</taxon>
        <taxon>Bacteroidota</taxon>
        <taxon>Bacteroidia</taxon>
        <taxon>Bacteroidales</taxon>
        <taxon>Odoribacteraceae</taxon>
        <taxon>Odoribacter</taxon>
    </lineage>
</organism>
<evidence type="ECO:0000313" key="1">
    <source>
        <dbReference type="EMBL" id="RGU57442.1"/>
    </source>
</evidence>
<name>A0A412TUA3_9BACT</name>
<proteinExistence type="predicted"/>
<dbReference type="InterPro" id="IPR032183">
    <property type="entry name" value="PKD-like"/>
</dbReference>
<gene>
    <name evidence="1" type="ORF">DWW57_05630</name>
</gene>
<evidence type="ECO:0008006" key="3">
    <source>
        <dbReference type="Google" id="ProtNLM"/>
    </source>
</evidence>
<dbReference type="RefSeq" id="WP_118160107.1">
    <property type="nucleotide sequence ID" value="NZ_QRYC01000005.1"/>
</dbReference>